<reference evidence="1 2" key="1">
    <citation type="submission" date="2019-05" db="EMBL/GenBank/DDBJ databases">
        <title>Another draft genome of Portunus trituberculatus and its Hox gene families provides insights of decapod evolution.</title>
        <authorList>
            <person name="Jeong J.-H."/>
            <person name="Song I."/>
            <person name="Kim S."/>
            <person name="Choi T."/>
            <person name="Kim D."/>
            <person name="Ryu S."/>
            <person name="Kim W."/>
        </authorList>
    </citation>
    <scope>NUCLEOTIDE SEQUENCE [LARGE SCALE GENOMIC DNA]</scope>
    <source>
        <tissue evidence="1">Muscle</tissue>
    </source>
</reference>
<evidence type="ECO:0000313" key="2">
    <source>
        <dbReference type="Proteomes" id="UP000324222"/>
    </source>
</evidence>
<keyword evidence="2" id="KW-1185">Reference proteome</keyword>
<protein>
    <submittedName>
        <fullName evidence="1">Uncharacterized protein</fullName>
    </submittedName>
</protein>
<organism evidence="1 2">
    <name type="scientific">Portunus trituberculatus</name>
    <name type="common">Swimming crab</name>
    <name type="synonym">Neptunus trituberculatus</name>
    <dbReference type="NCBI Taxonomy" id="210409"/>
    <lineage>
        <taxon>Eukaryota</taxon>
        <taxon>Metazoa</taxon>
        <taxon>Ecdysozoa</taxon>
        <taxon>Arthropoda</taxon>
        <taxon>Crustacea</taxon>
        <taxon>Multicrustacea</taxon>
        <taxon>Malacostraca</taxon>
        <taxon>Eumalacostraca</taxon>
        <taxon>Eucarida</taxon>
        <taxon>Decapoda</taxon>
        <taxon>Pleocyemata</taxon>
        <taxon>Brachyura</taxon>
        <taxon>Eubrachyura</taxon>
        <taxon>Portunoidea</taxon>
        <taxon>Portunidae</taxon>
        <taxon>Portuninae</taxon>
        <taxon>Portunus</taxon>
    </lineage>
</organism>
<proteinExistence type="predicted"/>
<evidence type="ECO:0000313" key="1">
    <source>
        <dbReference type="EMBL" id="MPD02654.1"/>
    </source>
</evidence>
<name>A0A5B7K7S4_PORTR</name>
<dbReference type="EMBL" id="VSRR010132514">
    <property type="protein sequence ID" value="MPD02654.1"/>
    <property type="molecule type" value="Genomic_DNA"/>
</dbReference>
<sequence length="42" mass="4874">MLREEAWALKQEMFHGLRSSPTPRAEGVTRQTYVVQVSTERP</sequence>
<comment type="caution">
    <text evidence="1">The sequence shown here is derived from an EMBL/GenBank/DDBJ whole genome shotgun (WGS) entry which is preliminary data.</text>
</comment>
<dbReference type="Proteomes" id="UP000324222">
    <property type="component" value="Unassembled WGS sequence"/>
</dbReference>
<gene>
    <name evidence="1" type="ORF">E2C01_098251</name>
</gene>
<dbReference type="AlphaFoldDB" id="A0A5B7K7S4"/>
<accession>A0A5B7K7S4</accession>